<organism evidence="1 2">
    <name type="scientific">Kutzneria viridogrisea</name>
    <dbReference type="NCBI Taxonomy" id="47990"/>
    <lineage>
        <taxon>Bacteria</taxon>
        <taxon>Bacillati</taxon>
        <taxon>Actinomycetota</taxon>
        <taxon>Actinomycetes</taxon>
        <taxon>Pseudonocardiales</taxon>
        <taxon>Pseudonocardiaceae</taxon>
        <taxon>Kutzneria</taxon>
    </lineage>
</organism>
<name>A0ABR6BV98_9PSEU</name>
<gene>
    <name evidence="1" type="ORF">BC739_008098</name>
</gene>
<comment type="caution">
    <text evidence="1">The sequence shown here is derived from an EMBL/GenBank/DDBJ whole genome shotgun (WGS) entry which is preliminary data.</text>
</comment>
<accession>A0ABR6BV98</accession>
<evidence type="ECO:0000313" key="2">
    <source>
        <dbReference type="Proteomes" id="UP000517916"/>
    </source>
</evidence>
<dbReference type="Proteomes" id="UP000517916">
    <property type="component" value="Unassembled WGS sequence"/>
</dbReference>
<reference evidence="1 2" key="1">
    <citation type="submission" date="2020-08" db="EMBL/GenBank/DDBJ databases">
        <title>Genomic Encyclopedia of Archaeal and Bacterial Type Strains, Phase II (KMG-II): from individual species to whole genera.</title>
        <authorList>
            <person name="Goeker M."/>
        </authorList>
    </citation>
    <scope>NUCLEOTIDE SEQUENCE [LARGE SCALE GENOMIC DNA]</scope>
    <source>
        <strain evidence="1 2">DSM 43850</strain>
    </source>
</reference>
<keyword evidence="2" id="KW-1185">Reference proteome</keyword>
<proteinExistence type="predicted"/>
<evidence type="ECO:0000313" key="1">
    <source>
        <dbReference type="EMBL" id="MBA8930851.1"/>
    </source>
</evidence>
<sequence length="372" mass="39100">MVRVSRVDHGAVRITGSAGGGVDFTRAVLDVAGAVLSWPDVTDLGVPDAEIEDVADAQQWIWAVYGEPVALAVQACASGEIAEASVESEQTGLGRLVARLAYGHWAARWWPASRIDGIPALAEDLLGLELAALTHECQQLFADSSEAAELIEQHQGALEPLIQWWRAGGSSAAERVLRSIDEAADAAGLDGEPLRQLRSALDEPGTTELAASFPTREDFALAAGEPGTGTGRVVVSGVGVNDWRRYPPGFVDAAEDAVTWAVRAVGARRRIEILAAAGEVEPAPGVRLAAEVRVDASPVERVVLARGDAEWTGGAEVPATSSSQVDVGVLLPGFDPGSSSDGRAERAAVRELARRRLAAEDRFLAEIVAADR</sequence>
<dbReference type="EMBL" id="JACJID010000007">
    <property type="protein sequence ID" value="MBA8930851.1"/>
    <property type="molecule type" value="Genomic_DNA"/>
</dbReference>
<protein>
    <submittedName>
        <fullName evidence="1">Uncharacterized protein</fullName>
    </submittedName>
</protein>
<dbReference type="RefSeq" id="WP_182840097.1">
    <property type="nucleotide sequence ID" value="NZ_BAAABQ010000018.1"/>
</dbReference>